<name>A0A7R9QBY8_9ACAR</name>
<gene>
    <name evidence="2" type="ORF">OSB1V03_LOCUS17948</name>
</gene>
<dbReference type="Proteomes" id="UP000759131">
    <property type="component" value="Unassembled WGS sequence"/>
</dbReference>
<dbReference type="AlphaFoldDB" id="A0A7R9QBY8"/>
<feature type="region of interest" description="Disordered" evidence="1">
    <location>
        <begin position="1"/>
        <end position="38"/>
    </location>
</feature>
<dbReference type="EMBL" id="OC877246">
    <property type="protein sequence ID" value="CAD7639877.1"/>
    <property type="molecule type" value="Genomic_DNA"/>
</dbReference>
<evidence type="ECO:0000313" key="3">
    <source>
        <dbReference type="Proteomes" id="UP000759131"/>
    </source>
</evidence>
<accession>A0A7R9QBY8</accession>
<dbReference type="EMBL" id="CAJPIZ010022671">
    <property type="protein sequence ID" value="CAG2117996.1"/>
    <property type="molecule type" value="Genomic_DNA"/>
</dbReference>
<feature type="compositionally biased region" description="Basic and acidic residues" evidence="1">
    <location>
        <begin position="21"/>
        <end position="32"/>
    </location>
</feature>
<keyword evidence="3" id="KW-1185">Reference proteome</keyword>
<protein>
    <submittedName>
        <fullName evidence="2">Uncharacterized protein</fullName>
    </submittedName>
</protein>
<evidence type="ECO:0000313" key="2">
    <source>
        <dbReference type="EMBL" id="CAD7639877.1"/>
    </source>
</evidence>
<organism evidence="2">
    <name type="scientific">Medioppia subpectinata</name>
    <dbReference type="NCBI Taxonomy" id="1979941"/>
    <lineage>
        <taxon>Eukaryota</taxon>
        <taxon>Metazoa</taxon>
        <taxon>Ecdysozoa</taxon>
        <taxon>Arthropoda</taxon>
        <taxon>Chelicerata</taxon>
        <taxon>Arachnida</taxon>
        <taxon>Acari</taxon>
        <taxon>Acariformes</taxon>
        <taxon>Sarcoptiformes</taxon>
        <taxon>Oribatida</taxon>
        <taxon>Brachypylina</taxon>
        <taxon>Oppioidea</taxon>
        <taxon>Oppiidae</taxon>
        <taxon>Medioppia</taxon>
    </lineage>
</organism>
<dbReference type="OrthoDB" id="542013at2759"/>
<sequence length="84" mass="9666">MTRVMAINYDVKPSPPPKMSTESKRTANRDTIPEPNYTKLSEKIRKSTNQQLLCNMFCGGRKCKYELSNTWTEQQKALPGIFSH</sequence>
<reference evidence="2" key="1">
    <citation type="submission" date="2020-11" db="EMBL/GenBank/DDBJ databases">
        <authorList>
            <person name="Tran Van P."/>
        </authorList>
    </citation>
    <scope>NUCLEOTIDE SEQUENCE</scope>
</reference>
<evidence type="ECO:0000256" key="1">
    <source>
        <dbReference type="SAM" id="MobiDB-lite"/>
    </source>
</evidence>
<proteinExistence type="predicted"/>